<feature type="domain" description="DUF397" evidence="1">
    <location>
        <begin position="2"/>
        <end position="50"/>
    </location>
</feature>
<reference evidence="2 3" key="1">
    <citation type="submission" date="2020-04" db="EMBL/GenBank/DDBJ databases">
        <title>MicrobeNet Type strains.</title>
        <authorList>
            <person name="Nicholson A.C."/>
        </authorList>
    </citation>
    <scope>NUCLEOTIDE SEQUENCE [LARGE SCALE GENOMIC DNA]</scope>
    <source>
        <strain evidence="2 3">ATCC 23612</strain>
    </source>
</reference>
<sequence>MEFRKSSYSATESHCVEVADLGKERAIRDTKHRELGALFFGADEWRAFIGITRGDFR</sequence>
<dbReference type="EMBL" id="JAAXPG010000020">
    <property type="protein sequence ID" value="NKY99995.1"/>
    <property type="molecule type" value="Genomic_DNA"/>
</dbReference>
<comment type="caution">
    <text evidence="2">The sequence shown here is derived from an EMBL/GenBank/DDBJ whole genome shotgun (WGS) entry which is preliminary data.</text>
</comment>
<gene>
    <name evidence="2" type="ORF">HGB44_20320</name>
</gene>
<dbReference type="AlphaFoldDB" id="A0A7X6MFI5"/>
<evidence type="ECO:0000313" key="2">
    <source>
        <dbReference type="EMBL" id="NKY99995.1"/>
    </source>
</evidence>
<proteinExistence type="predicted"/>
<dbReference type="RefSeq" id="WP_061080137.1">
    <property type="nucleotide sequence ID" value="NZ_JAAXPG010000020.1"/>
</dbReference>
<keyword evidence="3" id="KW-1185">Reference proteome</keyword>
<protein>
    <submittedName>
        <fullName evidence="2">DUF397 domain-containing protein</fullName>
    </submittedName>
</protein>
<dbReference type="Proteomes" id="UP000553209">
    <property type="component" value="Unassembled WGS sequence"/>
</dbReference>
<accession>A0A7X6MFI5</accession>
<evidence type="ECO:0000313" key="3">
    <source>
        <dbReference type="Proteomes" id="UP000553209"/>
    </source>
</evidence>
<organism evidence="2 3">
    <name type="scientific">Nocardiopsis alborubida</name>
    <dbReference type="NCBI Taxonomy" id="146802"/>
    <lineage>
        <taxon>Bacteria</taxon>
        <taxon>Bacillati</taxon>
        <taxon>Actinomycetota</taxon>
        <taxon>Actinomycetes</taxon>
        <taxon>Streptosporangiales</taxon>
        <taxon>Nocardiopsidaceae</taxon>
        <taxon>Nocardiopsis</taxon>
    </lineage>
</organism>
<name>A0A7X6MFI5_9ACTN</name>
<evidence type="ECO:0000259" key="1">
    <source>
        <dbReference type="Pfam" id="PF04149"/>
    </source>
</evidence>
<dbReference type="Pfam" id="PF04149">
    <property type="entry name" value="DUF397"/>
    <property type="match status" value="1"/>
</dbReference>
<dbReference type="InterPro" id="IPR007278">
    <property type="entry name" value="DUF397"/>
</dbReference>